<dbReference type="Proteomes" id="UP000229128">
    <property type="component" value="Unassembled WGS sequence"/>
</dbReference>
<proteinExistence type="predicted"/>
<evidence type="ECO:0000313" key="2">
    <source>
        <dbReference type="EMBL" id="PIR81154.1"/>
    </source>
</evidence>
<comment type="caution">
    <text evidence="2">The sequence shown here is derived from an EMBL/GenBank/DDBJ whole genome shotgun (WGS) entry which is preliminary data.</text>
</comment>
<accession>A0A2H0U6Q2</accession>
<sequence length="126" mass="14818">MNELTEFRNIFYNRNNIKIIPKNITAFLTEPISLAVWYMDDGKLDYRPKDHYAFSLTINNFLLKEAKILSDMLLKNFGIISSIQNPLCRGKRYPMLYIGKNGRDKFLKIVKPYIIDCFSHKLPPIL</sequence>
<reference evidence="3" key="1">
    <citation type="submission" date="2017-09" db="EMBL/GenBank/DDBJ databases">
        <title>Depth-based differentiation of microbial function through sediment-hosted aquifers and enrichment of novel symbionts in the deep terrestrial subsurface.</title>
        <authorList>
            <person name="Probst A.J."/>
            <person name="Ladd B."/>
            <person name="Jarett J.K."/>
            <person name="Geller-Mcgrath D.E."/>
            <person name="Sieber C.M.K."/>
            <person name="Emerson J.B."/>
            <person name="Anantharaman K."/>
            <person name="Thomas B.C."/>
            <person name="Malmstrom R."/>
            <person name="Stieglmeier M."/>
            <person name="Klingl A."/>
            <person name="Woyke T."/>
            <person name="Ryan C.M."/>
            <person name="Banfield J.F."/>
        </authorList>
    </citation>
    <scope>NUCLEOTIDE SEQUENCE [LARGE SCALE GENOMIC DNA]</scope>
</reference>
<name>A0A2H0U6Q2_9BACT</name>
<dbReference type="Pfam" id="PF03161">
    <property type="entry name" value="LAGLIDADG_2"/>
    <property type="match status" value="1"/>
</dbReference>
<evidence type="ECO:0000259" key="1">
    <source>
        <dbReference type="Pfam" id="PF03161"/>
    </source>
</evidence>
<dbReference type="SUPFAM" id="SSF55608">
    <property type="entry name" value="Homing endonucleases"/>
    <property type="match status" value="1"/>
</dbReference>
<dbReference type="InterPro" id="IPR004860">
    <property type="entry name" value="LAGLIDADG_dom"/>
</dbReference>
<dbReference type="Gene3D" id="3.10.28.10">
    <property type="entry name" value="Homing endonucleases"/>
    <property type="match status" value="1"/>
</dbReference>
<dbReference type="EMBL" id="PFBQ01000004">
    <property type="protein sequence ID" value="PIR81154.1"/>
    <property type="molecule type" value="Genomic_DNA"/>
</dbReference>
<protein>
    <recommendedName>
        <fullName evidence="1">Homing endonuclease LAGLIDADG domain-containing protein</fullName>
    </recommendedName>
</protein>
<gene>
    <name evidence="2" type="ORF">COU24_00215</name>
</gene>
<feature type="domain" description="Homing endonuclease LAGLIDADG" evidence="1">
    <location>
        <begin position="2"/>
        <end position="106"/>
    </location>
</feature>
<dbReference type="AlphaFoldDB" id="A0A2H0U6Q2"/>
<evidence type="ECO:0000313" key="3">
    <source>
        <dbReference type="Proteomes" id="UP000229128"/>
    </source>
</evidence>
<dbReference type="InterPro" id="IPR027434">
    <property type="entry name" value="Homing_endonucl"/>
</dbReference>
<dbReference type="GO" id="GO:0004519">
    <property type="term" value="F:endonuclease activity"/>
    <property type="evidence" value="ECO:0007669"/>
    <property type="project" value="InterPro"/>
</dbReference>
<organism evidence="2 3">
    <name type="scientific">Candidatus Kuenenbacteria bacterium CG10_big_fil_rev_8_21_14_0_10_39_14</name>
    <dbReference type="NCBI Taxonomy" id="1974619"/>
    <lineage>
        <taxon>Bacteria</taxon>
        <taxon>Candidatus Kueneniibacteriota</taxon>
    </lineage>
</organism>